<name>A0A6V8LYA0_9BACT</name>
<accession>A0A6V8LYA0</accession>
<comment type="caution">
    <text evidence="1">The sequence shown here is derived from an EMBL/GenBank/DDBJ whole genome shotgun (WGS) entry which is preliminary data.</text>
</comment>
<evidence type="ECO:0000313" key="1">
    <source>
        <dbReference type="EMBL" id="GFK94786.1"/>
    </source>
</evidence>
<dbReference type="AlphaFoldDB" id="A0A6V8LYA0"/>
<keyword evidence="2" id="KW-1185">Reference proteome</keyword>
<gene>
    <name evidence="1" type="ORF">NNJEOMEG_02634</name>
</gene>
<sequence length="68" mass="7632">MAELPFSRDRLQEIERAFKELGVNRARDSRGKTLTAFTPCTLLQPVDTVYRSHSCCSEVLDAQLESGS</sequence>
<dbReference type="Proteomes" id="UP000494245">
    <property type="component" value="Unassembled WGS sequence"/>
</dbReference>
<organism evidence="1 2">
    <name type="scientific">Fundidesulfovibrio magnetotacticus</name>
    <dbReference type="NCBI Taxonomy" id="2730080"/>
    <lineage>
        <taxon>Bacteria</taxon>
        <taxon>Pseudomonadati</taxon>
        <taxon>Thermodesulfobacteriota</taxon>
        <taxon>Desulfovibrionia</taxon>
        <taxon>Desulfovibrionales</taxon>
        <taxon>Desulfovibrionaceae</taxon>
        <taxon>Fundidesulfovibrio</taxon>
    </lineage>
</organism>
<evidence type="ECO:0000313" key="2">
    <source>
        <dbReference type="Proteomes" id="UP000494245"/>
    </source>
</evidence>
<reference evidence="1 2" key="1">
    <citation type="submission" date="2020-04" db="EMBL/GenBank/DDBJ databases">
        <authorList>
            <consortium name="Desulfovibrio sp. FSS-1 genome sequencing consortium"/>
            <person name="Shimoshige H."/>
            <person name="Kobayashi H."/>
            <person name="Maekawa T."/>
        </authorList>
    </citation>
    <scope>NUCLEOTIDE SEQUENCE [LARGE SCALE GENOMIC DNA]</scope>
    <source>
        <strain evidence="1 2">SIID29052-01</strain>
    </source>
</reference>
<proteinExistence type="predicted"/>
<protein>
    <submittedName>
        <fullName evidence="1">Uncharacterized protein</fullName>
    </submittedName>
</protein>
<dbReference type="EMBL" id="BLTE01000012">
    <property type="protein sequence ID" value="GFK94786.1"/>
    <property type="molecule type" value="Genomic_DNA"/>
</dbReference>
<dbReference type="RefSeq" id="WP_173085203.1">
    <property type="nucleotide sequence ID" value="NZ_BLTE01000012.1"/>
</dbReference>
<reference evidence="1 2" key="2">
    <citation type="submission" date="2020-05" db="EMBL/GenBank/DDBJ databases">
        <title>Draft genome sequence of Desulfovibrio sp. strainFSS-1.</title>
        <authorList>
            <person name="Shimoshige H."/>
            <person name="Kobayashi H."/>
            <person name="Maekawa T."/>
        </authorList>
    </citation>
    <scope>NUCLEOTIDE SEQUENCE [LARGE SCALE GENOMIC DNA]</scope>
    <source>
        <strain evidence="1 2">SIID29052-01</strain>
    </source>
</reference>